<dbReference type="Proteomes" id="UP000734854">
    <property type="component" value="Unassembled WGS sequence"/>
</dbReference>
<dbReference type="EMBL" id="JACMSC010000008">
    <property type="protein sequence ID" value="KAG6510141.1"/>
    <property type="molecule type" value="Genomic_DNA"/>
</dbReference>
<dbReference type="AlphaFoldDB" id="A0A8J5GUF4"/>
<evidence type="ECO:0000313" key="2">
    <source>
        <dbReference type="Proteomes" id="UP000734854"/>
    </source>
</evidence>
<protein>
    <submittedName>
        <fullName evidence="1">Uncharacterized protein</fullName>
    </submittedName>
</protein>
<evidence type="ECO:0000313" key="1">
    <source>
        <dbReference type="EMBL" id="KAG6510141.1"/>
    </source>
</evidence>
<proteinExistence type="predicted"/>
<gene>
    <name evidence="1" type="ORF">ZIOFF_028150</name>
</gene>
<comment type="caution">
    <text evidence="1">The sequence shown here is derived from an EMBL/GenBank/DDBJ whole genome shotgun (WGS) entry which is preliminary data.</text>
</comment>
<accession>A0A8J5GUF4</accession>
<reference evidence="1 2" key="1">
    <citation type="submission" date="2020-08" db="EMBL/GenBank/DDBJ databases">
        <title>Plant Genome Project.</title>
        <authorList>
            <person name="Zhang R.-G."/>
        </authorList>
    </citation>
    <scope>NUCLEOTIDE SEQUENCE [LARGE SCALE GENOMIC DNA]</scope>
    <source>
        <tissue evidence="1">Rhizome</tissue>
    </source>
</reference>
<name>A0A8J5GUF4_ZINOF</name>
<keyword evidence="2" id="KW-1185">Reference proteome</keyword>
<organism evidence="1 2">
    <name type="scientific">Zingiber officinale</name>
    <name type="common">Ginger</name>
    <name type="synonym">Amomum zingiber</name>
    <dbReference type="NCBI Taxonomy" id="94328"/>
    <lineage>
        <taxon>Eukaryota</taxon>
        <taxon>Viridiplantae</taxon>
        <taxon>Streptophyta</taxon>
        <taxon>Embryophyta</taxon>
        <taxon>Tracheophyta</taxon>
        <taxon>Spermatophyta</taxon>
        <taxon>Magnoliopsida</taxon>
        <taxon>Liliopsida</taxon>
        <taxon>Zingiberales</taxon>
        <taxon>Zingiberaceae</taxon>
        <taxon>Zingiber</taxon>
    </lineage>
</organism>
<sequence length="77" mass="8531">MSIQSHLVGRPALLGPFTSYAAVLNHSQFLEPTRRLLEEVCHFRPSQASANCRGYSSDGVFLLELLLDSDIPSENRA</sequence>